<dbReference type="OrthoDB" id="9761532at2"/>
<keyword evidence="2" id="KW-0479">Metal-binding</keyword>
<gene>
    <name evidence="6" type="ORF">COC42_07550</name>
</gene>
<dbReference type="Pfam" id="PF01546">
    <property type="entry name" value="Peptidase_M20"/>
    <property type="match status" value="1"/>
</dbReference>
<name>A0A2A4B890_9SPHN</name>
<evidence type="ECO:0000256" key="2">
    <source>
        <dbReference type="ARBA" id="ARBA00022723"/>
    </source>
</evidence>
<dbReference type="InterPro" id="IPR002933">
    <property type="entry name" value="Peptidase_M20"/>
</dbReference>
<feature type="domain" description="Peptidase M20 dimerisation" evidence="5">
    <location>
        <begin position="227"/>
        <end position="392"/>
    </location>
</feature>
<dbReference type="EMBL" id="NWMW01000001">
    <property type="protein sequence ID" value="PCD04145.1"/>
    <property type="molecule type" value="Genomic_DNA"/>
</dbReference>
<comment type="caution">
    <text evidence="6">The sequence shown here is derived from an EMBL/GenBank/DDBJ whole genome shotgun (WGS) entry which is preliminary data.</text>
</comment>
<keyword evidence="3" id="KW-0378">Hydrolase</keyword>
<keyword evidence="1" id="KW-0645">Protease</keyword>
<dbReference type="InterPro" id="IPR051458">
    <property type="entry name" value="Cyt/Met_Dipeptidase"/>
</dbReference>
<evidence type="ECO:0000256" key="3">
    <source>
        <dbReference type="ARBA" id="ARBA00022801"/>
    </source>
</evidence>
<evidence type="ECO:0000259" key="5">
    <source>
        <dbReference type="Pfam" id="PF07687"/>
    </source>
</evidence>
<keyword evidence="7" id="KW-1185">Reference proteome</keyword>
<keyword evidence="4" id="KW-0732">Signal</keyword>
<accession>A0A2A4B890</accession>
<dbReference type="SUPFAM" id="SSF53187">
    <property type="entry name" value="Zn-dependent exopeptidases"/>
    <property type="match status" value="1"/>
</dbReference>
<evidence type="ECO:0000256" key="4">
    <source>
        <dbReference type="SAM" id="SignalP"/>
    </source>
</evidence>
<evidence type="ECO:0000313" key="6">
    <source>
        <dbReference type="EMBL" id="PCD04145.1"/>
    </source>
</evidence>
<dbReference type="RefSeq" id="WP_096342540.1">
    <property type="nucleotide sequence ID" value="NZ_NWMW01000001.1"/>
</dbReference>
<dbReference type="PROSITE" id="PS51318">
    <property type="entry name" value="TAT"/>
    <property type="match status" value="1"/>
</dbReference>
<dbReference type="PANTHER" id="PTHR43270:SF4">
    <property type="entry name" value="CARNOSINE DIPEPTIDASE 2, ISOFORM A"/>
    <property type="match status" value="1"/>
</dbReference>
<feature type="chain" id="PRO_5012697735" evidence="4">
    <location>
        <begin position="27"/>
        <end position="502"/>
    </location>
</feature>
<sequence>MTIDRRAMLKAGAAGLAGAAAGPALAADPAAKLRPAVEAGHAAAVERLREWIALPSIAAENRGYPEGPDYMRRLALDAGFQTAEIVPSSGKPGVFATLDAGAKKTLGIYFMYDVKQYDPKEWSSPPLEGRIVDKPGLGRVMVGRGAVNQKGPETVFLAALHAFRRAGVKLPVNLVLVAEGEEEIASPNFHEIVQTPRVAAALKKSVGVIIPTGWQNPATGAVTLALGAKGAMEFELTVSGEKWGRGPKGDIHSSEKARVDSPPWRLVAALSTLVSPDGNTVMIDGIQDKVVPLTPRQRELIAMTARATDEAVVKRQLGVARWIDDMDWEASLVRLAQVPTVNIQGLVSGYTGPGGKTVLPGRATAKIEIRLVPDMTIDDTLQKLRAHLDKRGFGDVEINVSGGYGPTQTDEASALIRAELATCERLGVPATLAPRLAGSWPGVIFTGPPLGLPAGQFGFGHGSGAHAPDEYFLIESTNPKVMGMKDATMGFVDFLYQVAATA</sequence>
<organism evidence="6 7">
    <name type="scientific">Sphingomonas spermidinifaciens</name>
    <dbReference type="NCBI Taxonomy" id="1141889"/>
    <lineage>
        <taxon>Bacteria</taxon>
        <taxon>Pseudomonadati</taxon>
        <taxon>Pseudomonadota</taxon>
        <taxon>Alphaproteobacteria</taxon>
        <taxon>Sphingomonadales</taxon>
        <taxon>Sphingomonadaceae</taxon>
        <taxon>Sphingomonas</taxon>
    </lineage>
</organism>
<feature type="signal peptide" evidence="4">
    <location>
        <begin position="1"/>
        <end position="26"/>
    </location>
</feature>
<reference evidence="6 7" key="1">
    <citation type="submission" date="2017-09" db="EMBL/GenBank/DDBJ databases">
        <title>Sphingomonas spermidinifaciens 9NM-10, whole genome shotgun sequence.</title>
        <authorList>
            <person name="Feng G."/>
            <person name="Zhu H."/>
        </authorList>
    </citation>
    <scope>NUCLEOTIDE SEQUENCE [LARGE SCALE GENOMIC DNA]</scope>
    <source>
        <strain evidence="6 7">9NM-10</strain>
    </source>
</reference>
<dbReference type="Gene3D" id="3.30.70.360">
    <property type="match status" value="1"/>
</dbReference>
<protein>
    <submittedName>
        <fullName evidence="6">Twin-arginine translocation pathway signal protein</fullName>
    </submittedName>
</protein>
<dbReference type="Proteomes" id="UP000218366">
    <property type="component" value="Unassembled WGS sequence"/>
</dbReference>
<evidence type="ECO:0000313" key="7">
    <source>
        <dbReference type="Proteomes" id="UP000218366"/>
    </source>
</evidence>
<dbReference type="InterPro" id="IPR011650">
    <property type="entry name" value="Peptidase_M20_dimer"/>
</dbReference>
<dbReference type="GO" id="GO:0046872">
    <property type="term" value="F:metal ion binding"/>
    <property type="evidence" value="ECO:0007669"/>
    <property type="project" value="UniProtKB-KW"/>
</dbReference>
<dbReference type="AlphaFoldDB" id="A0A2A4B890"/>
<evidence type="ECO:0000256" key="1">
    <source>
        <dbReference type="ARBA" id="ARBA00022670"/>
    </source>
</evidence>
<dbReference type="Pfam" id="PF07687">
    <property type="entry name" value="M20_dimer"/>
    <property type="match status" value="1"/>
</dbReference>
<dbReference type="GO" id="GO:0008233">
    <property type="term" value="F:peptidase activity"/>
    <property type="evidence" value="ECO:0007669"/>
    <property type="project" value="UniProtKB-KW"/>
</dbReference>
<proteinExistence type="predicted"/>
<dbReference type="PANTHER" id="PTHR43270">
    <property type="entry name" value="BETA-ALA-HIS DIPEPTIDASE"/>
    <property type="match status" value="1"/>
</dbReference>
<dbReference type="Gene3D" id="3.40.630.10">
    <property type="entry name" value="Zn peptidases"/>
    <property type="match status" value="1"/>
</dbReference>
<dbReference type="GO" id="GO:0006508">
    <property type="term" value="P:proteolysis"/>
    <property type="evidence" value="ECO:0007669"/>
    <property type="project" value="UniProtKB-KW"/>
</dbReference>
<dbReference type="InterPro" id="IPR006311">
    <property type="entry name" value="TAT_signal"/>
</dbReference>